<dbReference type="Proteomes" id="UP000075420">
    <property type="component" value="Unassembled WGS sequence"/>
</dbReference>
<sequence length="272" mass="31431">MSKLCGLWGRPYIDLSPLLDTSCFAALDREIVLGLCRVEPSYTGGSLKWMGVAAPWAQEDPYLDYGHVIGGFSREEFREFVALSDDPSAFDPERQREYTFGDETEHPLTRAQMLYLKYRYGVYFPWKVCYHLLENDRWEDKHSGAGKDFSEEARAVFPRTVEFIRSLPFVEIGRCVIFGLEANDHAPAHRDTEPGSALGAAQSISFAPRGGKRFYVCDREGEERTIVRAPIYWFNDMDYHGVEADPFFRYSIRVDGVFEPAFLRRLQRLHRR</sequence>
<reference evidence="1 2" key="1">
    <citation type="submission" date="2014-02" db="EMBL/GenBank/DDBJ databases">
        <title>The small core and large imbalanced accessory genome model reveals a collaborative survival strategy of Sorangium cellulosum strains in nature.</title>
        <authorList>
            <person name="Han K."/>
            <person name="Peng R."/>
            <person name="Blom J."/>
            <person name="Li Y.-Z."/>
        </authorList>
    </citation>
    <scope>NUCLEOTIDE SEQUENCE [LARGE SCALE GENOMIC DNA]</scope>
    <source>
        <strain evidence="1 2">So0157-25</strain>
    </source>
</reference>
<gene>
    <name evidence="1" type="ORF">BE08_32630</name>
</gene>
<proteinExistence type="predicted"/>
<accession>A0A150P0V3</accession>
<dbReference type="AlphaFoldDB" id="A0A150P0V3"/>
<evidence type="ECO:0008006" key="3">
    <source>
        <dbReference type="Google" id="ProtNLM"/>
    </source>
</evidence>
<evidence type="ECO:0000313" key="1">
    <source>
        <dbReference type="EMBL" id="KYF48484.1"/>
    </source>
</evidence>
<name>A0A150P0V3_SORCE</name>
<organism evidence="1 2">
    <name type="scientific">Sorangium cellulosum</name>
    <name type="common">Polyangium cellulosum</name>
    <dbReference type="NCBI Taxonomy" id="56"/>
    <lineage>
        <taxon>Bacteria</taxon>
        <taxon>Pseudomonadati</taxon>
        <taxon>Myxococcota</taxon>
        <taxon>Polyangia</taxon>
        <taxon>Polyangiales</taxon>
        <taxon>Polyangiaceae</taxon>
        <taxon>Sorangium</taxon>
    </lineage>
</organism>
<dbReference type="EMBL" id="JELY01003491">
    <property type="protein sequence ID" value="KYF48484.1"/>
    <property type="molecule type" value="Genomic_DNA"/>
</dbReference>
<evidence type="ECO:0000313" key="2">
    <source>
        <dbReference type="Proteomes" id="UP000075420"/>
    </source>
</evidence>
<protein>
    <recommendedName>
        <fullName evidence="3">Aspartyl/asparaginy/proline hydroxylase domain-containing protein</fullName>
    </recommendedName>
</protein>
<comment type="caution">
    <text evidence="1">The sequence shown here is derived from an EMBL/GenBank/DDBJ whole genome shotgun (WGS) entry which is preliminary data.</text>
</comment>